<evidence type="ECO:0000313" key="8">
    <source>
        <dbReference type="EMBL" id="UNV88118.1"/>
    </source>
</evidence>
<accession>A0A0C1EU72</accession>
<dbReference type="GO" id="GO:0042884">
    <property type="term" value="P:microcin transport"/>
    <property type="evidence" value="ECO:0007669"/>
    <property type="project" value="TreeGrafter"/>
</dbReference>
<dbReference type="AlphaFoldDB" id="A0A0C1EU72"/>
<dbReference type="SUPFAM" id="SSF161098">
    <property type="entry name" value="MetI-like"/>
    <property type="match status" value="1"/>
</dbReference>
<dbReference type="PANTHER" id="PTHR30325">
    <property type="entry name" value="MEMBRANE COMPONENT OF ABC TRANSPORTER"/>
    <property type="match status" value="1"/>
</dbReference>
<dbReference type="InterPro" id="IPR025966">
    <property type="entry name" value="OppC_N"/>
</dbReference>
<protein>
    <submittedName>
        <fullName evidence="7 8">ABC transporter permease</fullName>
    </submittedName>
</protein>
<dbReference type="GO" id="GO:0055085">
    <property type="term" value="P:transmembrane transport"/>
    <property type="evidence" value="ECO:0007669"/>
    <property type="project" value="InterPro"/>
</dbReference>
<feature type="transmembrane region" description="Helical" evidence="5">
    <location>
        <begin position="151"/>
        <end position="175"/>
    </location>
</feature>
<dbReference type="PATRIC" id="fig|1056807.3.peg.387"/>
<evidence type="ECO:0000256" key="5">
    <source>
        <dbReference type="RuleBase" id="RU363032"/>
    </source>
</evidence>
<dbReference type="InterPro" id="IPR000515">
    <property type="entry name" value="MetI-like"/>
</dbReference>
<feature type="domain" description="ABC transmembrane type-1" evidence="6">
    <location>
        <begin position="147"/>
        <end position="339"/>
    </location>
</feature>
<dbReference type="Gene3D" id="1.10.3720.10">
    <property type="entry name" value="MetI-like"/>
    <property type="match status" value="1"/>
</dbReference>
<keyword evidence="2 5" id="KW-0812">Transmembrane</keyword>
<feature type="transmembrane region" description="Helical" evidence="5">
    <location>
        <begin position="196"/>
        <end position="221"/>
    </location>
</feature>
<evidence type="ECO:0000256" key="3">
    <source>
        <dbReference type="ARBA" id="ARBA00022989"/>
    </source>
</evidence>
<keyword evidence="10" id="KW-1185">Reference proteome</keyword>
<comment type="subcellular location">
    <subcellularLocation>
        <location evidence="1 5">Cell membrane</location>
        <topology evidence="1 5">Multi-pass membrane protein</topology>
    </subcellularLocation>
</comment>
<keyword evidence="5" id="KW-0813">Transport</keyword>
<dbReference type="Proteomes" id="UP000031390">
    <property type="component" value="Unassembled WGS sequence"/>
</dbReference>
<feature type="transmembrane region" description="Helical" evidence="5">
    <location>
        <begin position="313"/>
        <end position="335"/>
    </location>
</feature>
<dbReference type="PROSITE" id="PS50928">
    <property type="entry name" value="ABC_TM1"/>
    <property type="match status" value="1"/>
</dbReference>
<evidence type="ECO:0000256" key="4">
    <source>
        <dbReference type="ARBA" id="ARBA00023136"/>
    </source>
</evidence>
<dbReference type="PANTHER" id="PTHR30325:SF0">
    <property type="entry name" value="INNER MEMBRANE ABC TRANSPORTER PERMEASE PROTEIN YEJE"/>
    <property type="match status" value="1"/>
</dbReference>
<feature type="transmembrane region" description="Helical" evidence="5">
    <location>
        <begin position="29"/>
        <end position="47"/>
    </location>
</feature>
<organism evidence="7 9">
    <name type="scientific">Morococcus cerebrosus</name>
    <dbReference type="NCBI Taxonomy" id="1056807"/>
    <lineage>
        <taxon>Bacteria</taxon>
        <taxon>Pseudomonadati</taxon>
        <taxon>Pseudomonadota</taxon>
        <taxon>Betaproteobacteria</taxon>
        <taxon>Neisseriales</taxon>
        <taxon>Neisseriaceae</taxon>
        <taxon>Morococcus</taxon>
    </lineage>
</organism>
<comment type="similarity">
    <text evidence="5">Belongs to the binding-protein-dependent transport system permease family.</text>
</comment>
<gene>
    <name evidence="7" type="ORF">MCC93_04030</name>
    <name evidence="8" type="ORF">MON37_04110</name>
</gene>
<dbReference type="Pfam" id="PF12911">
    <property type="entry name" value="OppC_N"/>
    <property type="match status" value="1"/>
</dbReference>
<proteinExistence type="inferred from homology"/>
<evidence type="ECO:0000313" key="7">
    <source>
        <dbReference type="EMBL" id="KIC12668.1"/>
    </source>
</evidence>
<name>A0A0C1EU72_9NEIS</name>
<dbReference type="Proteomes" id="UP000829504">
    <property type="component" value="Chromosome"/>
</dbReference>
<evidence type="ECO:0000256" key="2">
    <source>
        <dbReference type="ARBA" id="ARBA00022692"/>
    </source>
</evidence>
<dbReference type="EMBL" id="CP094242">
    <property type="protein sequence ID" value="UNV88118.1"/>
    <property type="molecule type" value="Genomic_DNA"/>
</dbReference>
<dbReference type="Pfam" id="PF00528">
    <property type="entry name" value="BPD_transp_1"/>
    <property type="match status" value="1"/>
</dbReference>
<dbReference type="GO" id="GO:0005886">
    <property type="term" value="C:plasma membrane"/>
    <property type="evidence" value="ECO:0007669"/>
    <property type="project" value="UniProtKB-SubCell"/>
</dbReference>
<dbReference type="RefSeq" id="WP_039405278.1">
    <property type="nucleotide sequence ID" value="NZ_CP094242.1"/>
</dbReference>
<evidence type="ECO:0000313" key="9">
    <source>
        <dbReference type="Proteomes" id="UP000031390"/>
    </source>
</evidence>
<reference evidence="7 9" key="1">
    <citation type="submission" date="2014-12" db="EMBL/GenBank/DDBJ databases">
        <title>Genome sequence of Morococcus cerebrosus.</title>
        <authorList>
            <person name="Shin S.-K."/>
            <person name="Yi H."/>
        </authorList>
    </citation>
    <scope>NUCLEOTIDE SEQUENCE [LARGE SCALE GENOMIC DNA]</scope>
    <source>
        <strain evidence="7 9">CIP 81.93</strain>
    </source>
</reference>
<keyword evidence="4 5" id="KW-0472">Membrane</keyword>
<evidence type="ECO:0000313" key="10">
    <source>
        <dbReference type="Proteomes" id="UP000829504"/>
    </source>
</evidence>
<dbReference type="EMBL" id="JUFZ01000015">
    <property type="protein sequence ID" value="KIC12668.1"/>
    <property type="molecule type" value="Genomic_DNA"/>
</dbReference>
<evidence type="ECO:0000259" key="6">
    <source>
        <dbReference type="PROSITE" id="PS50928"/>
    </source>
</evidence>
<keyword evidence="3 5" id="KW-1133">Transmembrane helix</keyword>
<evidence type="ECO:0000256" key="1">
    <source>
        <dbReference type="ARBA" id="ARBA00004651"/>
    </source>
</evidence>
<reference evidence="8 10" key="2">
    <citation type="submission" date="2022-03" db="EMBL/GenBank/DDBJ databases">
        <title>Genome sequencing of Morococcus cerebrosus.</title>
        <authorList>
            <person name="Baek M.-G."/>
            <person name="Yi H."/>
        </authorList>
    </citation>
    <scope>NUCLEOTIDE SEQUENCE [LARGE SCALE GENOMIC DNA]</scope>
    <source>
        <strain evidence="8 10">CIP 81.93</strain>
    </source>
</reference>
<dbReference type="InterPro" id="IPR035906">
    <property type="entry name" value="MetI-like_sf"/>
</dbReference>
<dbReference type="CDD" id="cd06261">
    <property type="entry name" value="TM_PBP2"/>
    <property type="match status" value="1"/>
</dbReference>
<sequence length="348" mass="38722">MTDKPFQTMKTHTSNPTWQAFKQHKRGWFALRVLAVLFAVALLAPLWSNDKPLWIRYQGEYYFPLVNEYNETVFGGDFDTPADYLDPLIRGNITSNGNYAVYLPNPYDADTLNDFDTQPDPASPSERHLLGTDDRGRDVLARLVYGFRDSLLFALALTLVTTVIGVITGAVQGYFGGKTDLLMQRFIEIWGGMPELYLLIILSSFFNPSLLILLALLSLFGWMGLSDYVRAEFLKNRQADYVLAARSMGVGNRAIMWRHILPNSLTPVLAFLPFRISGAVLALTSLDFLGLGVPASQASLGELLAQGKDNLDAWWIGLSTVGTLTVMLLLLVMIGEGLRQAFDVRARG</sequence>